<dbReference type="Proteomes" id="UP001139226">
    <property type="component" value="Unassembled WGS sequence"/>
</dbReference>
<feature type="region of interest" description="Disordered" evidence="1">
    <location>
        <begin position="80"/>
        <end position="146"/>
    </location>
</feature>
<sequence length="261" mass="29220">MAPMKFEEHVKEKLDGREIKPSAGSWDKLNSRLNKAEKKSDRKWWFSAAAAVLAILVSSLLFVNQQSDISAPIADNPADIEVQKKPQSNEVTKPVQVASEENMEKKSSASDPSKIIKSKRNNSESAIAESNRFENNQRSQSVQSDPVKKREILEPVVFEPIPLAESENDRFVNKVQEVLDIMAKGEKIAEDYTEAEVDALLAQAASELSKERILDHEGVVSADALLADVEFEVDQSFRQEVFDFLKEEFLKAKTAVATRND</sequence>
<evidence type="ECO:0000256" key="2">
    <source>
        <dbReference type="SAM" id="Phobius"/>
    </source>
</evidence>
<dbReference type="AlphaFoldDB" id="A0A9X2AA45"/>
<reference evidence="3" key="1">
    <citation type="submission" date="2022-03" db="EMBL/GenBank/DDBJ databases">
        <title>Gramella crocea sp. nov., isolated from activated sludge of a seafood processing plant.</title>
        <authorList>
            <person name="Zhang X."/>
        </authorList>
    </citation>
    <scope>NUCLEOTIDE SEQUENCE</scope>
    <source>
        <strain evidence="3">YJ019</strain>
    </source>
</reference>
<feature type="transmembrane region" description="Helical" evidence="2">
    <location>
        <begin position="44"/>
        <end position="63"/>
    </location>
</feature>
<evidence type="ECO:0000313" key="4">
    <source>
        <dbReference type="Proteomes" id="UP001139226"/>
    </source>
</evidence>
<keyword evidence="2" id="KW-1133">Transmembrane helix</keyword>
<dbReference type="EMBL" id="JAKVTV010000004">
    <property type="protein sequence ID" value="MCH4824020.1"/>
    <property type="molecule type" value="Genomic_DNA"/>
</dbReference>
<feature type="compositionally biased region" description="Polar residues" evidence="1">
    <location>
        <begin position="133"/>
        <end position="144"/>
    </location>
</feature>
<keyword evidence="4" id="KW-1185">Reference proteome</keyword>
<proteinExistence type="predicted"/>
<comment type="caution">
    <text evidence="3">The sequence shown here is derived from an EMBL/GenBank/DDBJ whole genome shotgun (WGS) entry which is preliminary data.</text>
</comment>
<dbReference type="RefSeq" id="WP_240714177.1">
    <property type="nucleotide sequence ID" value="NZ_JAKVTV010000004.1"/>
</dbReference>
<protein>
    <submittedName>
        <fullName evidence="3">Uncharacterized protein</fullName>
    </submittedName>
</protein>
<gene>
    <name evidence="3" type="ORF">ML462_12645</name>
</gene>
<organism evidence="3 4">
    <name type="scientific">Christiangramia lutea</name>
    <dbReference type="NCBI Taxonomy" id="1607951"/>
    <lineage>
        <taxon>Bacteria</taxon>
        <taxon>Pseudomonadati</taxon>
        <taxon>Bacteroidota</taxon>
        <taxon>Flavobacteriia</taxon>
        <taxon>Flavobacteriales</taxon>
        <taxon>Flavobacteriaceae</taxon>
        <taxon>Christiangramia</taxon>
    </lineage>
</organism>
<name>A0A9X2AA45_9FLAO</name>
<evidence type="ECO:0000256" key="1">
    <source>
        <dbReference type="SAM" id="MobiDB-lite"/>
    </source>
</evidence>
<accession>A0A9X2AA45</accession>
<keyword evidence="2" id="KW-0812">Transmembrane</keyword>
<evidence type="ECO:0000313" key="3">
    <source>
        <dbReference type="EMBL" id="MCH4824020.1"/>
    </source>
</evidence>
<keyword evidence="2" id="KW-0472">Membrane</keyword>